<dbReference type="Gene3D" id="1.10.150.130">
    <property type="match status" value="1"/>
</dbReference>
<dbReference type="Pfam" id="PF22022">
    <property type="entry name" value="Phage_int_M"/>
    <property type="match status" value="1"/>
</dbReference>
<comment type="similarity">
    <text evidence="1">Belongs to the 'phage' integrase family.</text>
</comment>
<dbReference type="InterPro" id="IPR011010">
    <property type="entry name" value="DNA_brk_join_enz"/>
</dbReference>
<dbReference type="InterPro" id="IPR013762">
    <property type="entry name" value="Integrase-like_cat_sf"/>
</dbReference>
<sequence>MPRPPLPVGTYGKIRFYRTTTGWRAMTKYRDYDGVTRPVERMGATQAKAERNLKRELRDRLTPVQQAGLTPESKFGEAAELWLKEFEDAVTDGTRSPTSLDTYRGRLNSIVLPAMAALRLREVTVFRVQQVCQAVKKNQSVDSARTVRNILSGICGLAVRYKAMQVNPVRDMAPLEGRRKASRSLEAEEMKDLLQKLDSSEVAIRHDLPDLARWYAGTGFRTGEALAVHWHHLDLDAGTVDWAGNLIRAKGTGNMINDGKTEVSERALALPTWLVTMLRERQVRLAEKFGIEPGELTGPVFPNTQGGLRDKHNTLARWRDFRSDAGYPWVTFRTFRRSVATVLDDAGLTARDIADQLGHSKVSTTQDVYMGRRVKSRKAAEALSRVEWFAE</sequence>
<dbReference type="PANTHER" id="PTHR30629:SF2">
    <property type="entry name" value="PROPHAGE INTEGRASE INTS-RELATED"/>
    <property type="match status" value="1"/>
</dbReference>
<dbReference type="EMBL" id="PJNB01000001">
    <property type="protein sequence ID" value="PKW14985.1"/>
    <property type="molecule type" value="Genomic_DNA"/>
</dbReference>
<dbReference type="InterPro" id="IPR002104">
    <property type="entry name" value="Integrase_catalytic"/>
</dbReference>
<dbReference type="Gene3D" id="1.10.443.10">
    <property type="entry name" value="Intergrase catalytic core"/>
    <property type="match status" value="1"/>
</dbReference>
<dbReference type="CDD" id="cd01189">
    <property type="entry name" value="INT_ICEBs1_C_like"/>
    <property type="match status" value="1"/>
</dbReference>
<evidence type="ECO:0000256" key="4">
    <source>
        <dbReference type="ARBA" id="ARBA00023172"/>
    </source>
</evidence>
<comment type="caution">
    <text evidence="6">The sequence shown here is derived from an EMBL/GenBank/DDBJ whole genome shotgun (WGS) entry which is preliminary data.</text>
</comment>
<dbReference type="Proteomes" id="UP000233786">
    <property type="component" value="Unassembled WGS sequence"/>
</dbReference>
<evidence type="ECO:0000313" key="7">
    <source>
        <dbReference type="Proteomes" id="UP000233786"/>
    </source>
</evidence>
<evidence type="ECO:0000256" key="2">
    <source>
        <dbReference type="ARBA" id="ARBA00022908"/>
    </source>
</evidence>
<keyword evidence="3" id="KW-0238">DNA-binding</keyword>
<reference evidence="6" key="1">
    <citation type="submission" date="2017-12" db="EMBL/GenBank/DDBJ databases">
        <title>Sequencing the genomes of 1000 Actinobacteria strains.</title>
        <authorList>
            <person name="Klenk H.-P."/>
        </authorList>
    </citation>
    <scope>NUCLEOTIDE SEQUENCE [LARGE SCALE GENOMIC DNA]</scope>
    <source>
        <strain evidence="6">DSM 44228</strain>
    </source>
</reference>
<evidence type="ECO:0000313" key="6">
    <source>
        <dbReference type="EMBL" id="PKW14985.1"/>
    </source>
</evidence>
<organism evidence="6 7">
    <name type="scientific">Saccharopolyspora spinosa</name>
    <dbReference type="NCBI Taxonomy" id="60894"/>
    <lineage>
        <taxon>Bacteria</taxon>
        <taxon>Bacillati</taxon>
        <taxon>Actinomycetota</taxon>
        <taxon>Actinomycetes</taxon>
        <taxon>Pseudonocardiales</taxon>
        <taxon>Pseudonocardiaceae</taxon>
        <taxon>Saccharopolyspora</taxon>
    </lineage>
</organism>
<dbReference type="GO" id="GO:0015074">
    <property type="term" value="P:DNA integration"/>
    <property type="evidence" value="ECO:0007669"/>
    <property type="project" value="UniProtKB-KW"/>
</dbReference>
<accession>A0A2N3XWE0</accession>
<dbReference type="InterPro" id="IPR010998">
    <property type="entry name" value="Integrase_recombinase_N"/>
</dbReference>
<dbReference type="STRING" id="994479.GCA_000194155_02792"/>
<dbReference type="AlphaFoldDB" id="A0A2N3XWE0"/>
<proteinExistence type="inferred from homology"/>
<name>A0A2N3XWE0_SACSN</name>
<evidence type="ECO:0000256" key="1">
    <source>
        <dbReference type="ARBA" id="ARBA00008857"/>
    </source>
</evidence>
<feature type="domain" description="Tyr recombinase" evidence="5">
    <location>
        <begin position="180"/>
        <end position="383"/>
    </location>
</feature>
<dbReference type="InterPro" id="IPR053876">
    <property type="entry name" value="Phage_int_M"/>
</dbReference>
<dbReference type="Pfam" id="PF00589">
    <property type="entry name" value="Phage_integrase"/>
    <property type="match status" value="1"/>
</dbReference>
<keyword evidence="7" id="KW-1185">Reference proteome</keyword>
<protein>
    <submittedName>
        <fullName evidence="6">Site-specific recombinase XerC</fullName>
    </submittedName>
</protein>
<dbReference type="SUPFAM" id="SSF56349">
    <property type="entry name" value="DNA breaking-rejoining enzymes"/>
    <property type="match status" value="1"/>
</dbReference>
<dbReference type="GO" id="GO:0006310">
    <property type="term" value="P:DNA recombination"/>
    <property type="evidence" value="ECO:0007669"/>
    <property type="project" value="UniProtKB-KW"/>
</dbReference>
<evidence type="ECO:0000259" key="5">
    <source>
        <dbReference type="PROSITE" id="PS51898"/>
    </source>
</evidence>
<gene>
    <name evidence="6" type="ORF">A8926_2646</name>
</gene>
<evidence type="ECO:0000256" key="3">
    <source>
        <dbReference type="ARBA" id="ARBA00023125"/>
    </source>
</evidence>
<dbReference type="GO" id="GO:0003677">
    <property type="term" value="F:DNA binding"/>
    <property type="evidence" value="ECO:0007669"/>
    <property type="project" value="UniProtKB-KW"/>
</dbReference>
<dbReference type="RefSeq" id="WP_101376473.1">
    <property type="nucleotide sequence ID" value="NZ_CP061007.1"/>
</dbReference>
<dbReference type="PANTHER" id="PTHR30629">
    <property type="entry name" value="PROPHAGE INTEGRASE"/>
    <property type="match status" value="1"/>
</dbReference>
<keyword evidence="2" id="KW-0229">DNA integration</keyword>
<dbReference type="PROSITE" id="PS51898">
    <property type="entry name" value="TYR_RECOMBINASE"/>
    <property type="match status" value="1"/>
</dbReference>
<keyword evidence="4" id="KW-0233">DNA recombination</keyword>
<dbReference type="OrthoDB" id="4326943at2"/>
<dbReference type="InterPro" id="IPR050808">
    <property type="entry name" value="Phage_Integrase"/>
</dbReference>